<dbReference type="SUPFAM" id="SSF51338">
    <property type="entry name" value="Composite domain of metallo-dependent hydrolases"/>
    <property type="match status" value="1"/>
</dbReference>
<dbReference type="PANTHER" id="PTHR11113">
    <property type="entry name" value="N-ACETYLGLUCOSAMINE-6-PHOSPHATE DEACETYLASE"/>
    <property type="match status" value="1"/>
</dbReference>
<dbReference type="NCBIfam" id="TIGR00221">
    <property type="entry name" value="nagA"/>
    <property type="match status" value="1"/>
</dbReference>
<evidence type="ECO:0000313" key="7">
    <source>
        <dbReference type="EMBL" id="MCU0104262.1"/>
    </source>
</evidence>
<dbReference type="InterPro" id="IPR003764">
    <property type="entry name" value="GlcNAc_6-P_deAcase"/>
</dbReference>
<dbReference type="InterPro" id="IPR006680">
    <property type="entry name" value="Amidohydro-rel"/>
</dbReference>
<dbReference type="GO" id="GO:0008448">
    <property type="term" value="F:N-acetylglucosamine-6-phosphate deacetylase activity"/>
    <property type="evidence" value="ECO:0007669"/>
    <property type="project" value="UniProtKB-EC"/>
</dbReference>
<dbReference type="Gene3D" id="2.30.40.10">
    <property type="entry name" value="Urease, subunit C, domain 1"/>
    <property type="match status" value="1"/>
</dbReference>
<dbReference type="PANTHER" id="PTHR11113:SF14">
    <property type="entry name" value="N-ACETYLGLUCOSAMINE-6-PHOSPHATE DEACETYLASE"/>
    <property type="match status" value="1"/>
</dbReference>
<dbReference type="PIRSF" id="PIRSF038994">
    <property type="entry name" value="NagA"/>
    <property type="match status" value="1"/>
</dbReference>
<keyword evidence="8" id="KW-1185">Reference proteome</keyword>
<dbReference type="EMBL" id="JAOEGN010000002">
    <property type="protein sequence ID" value="MCU0104262.1"/>
    <property type="molecule type" value="Genomic_DNA"/>
</dbReference>
<comment type="similarity">
    <text evidence="1 5">Belongs to the metallo-dependent hydrolases superfamily. NagA family.</text>
</comment>
<evidence type="ECO:0000256" key="4">
    <source>
        <dbReference type="ARBA" id="ARBA00023277"/>
    </source>
</evidence>
<proteinExistence type="inferred from homology"/>
<keyword evidence="4 5" id="KW-0119">Carbohydrate metabolism</keyword>
<evidence type="ECO:0000256" key="1">
    <source>
        <dbReference type="ARBA" id="ARBA00010716"/>
    </source>
</evidence>
<evidence type="ECO:0000256" key="2">
    <source>
        <dbReference type="ARBA" id="ARBA00022723"/>
    </source>
</evidence>
<dbReference type="RefSeq" id="WP_262095485.1">
    <property type="nucleotide sequence ID" value="NZ_JAOEGN010000002.1"/>
</dbReference>
<dbReference type="EC" id="3.5.1.25" evidence="7"/>
<evidence type="ECO:0000256" key="5">
    <source>
        <dbReference type="PIRNR" id="PIRNR038994"/>
    </source>
</evidence>
<protein>
    <submittedName>
        <fullName evidence="7">N-acetylglucosamine-6-phosphate deacetylase</fullName>
        <ecNumber evidence="7">3.5.1.25</ecNumber>
    </submittedName>
</protein>
<keyword evidence="3 5" id="KW-0378">Hydrolase</keyword>
<dbReference type="CDD" id="cd00854">
    <property type="entry name" value="NagA"/>
    <property type="match status" value="1"/>
</dbReference>
<dbReference type="Proteomes" id="UP001209076">
    <property type="component" value="Unassembled WGS sequence"/>
</dbReference>
<dbReference type="SUPFAM" id="SSF51556">
    <property type="entry name" value="Metallo-dependent hydrolases"/>
    <property type="match status" value="1"/>
</dbReference>
<feature type="domain" description="Amidohydrolase-related" evidence="6">
    <location>
        <begin position="42"/>
        <end position="373"/>
    </location>
</feature>
<name>A0ABT2PTJ7_9MOLU</name>
<gene>
    <name evidence="7" type="primary">nagA</name>
    <name evidence="7" type="ORF">N7603_01175</name>
</gene>
<comment type="caution">
    <text evidence="7">The sequence shown here is derived from an EMBL/GenBank/DDBJ whole genome shotgun (WGS) entry which is preliminary data.</text>
</comment>
<accession>A0ABT2PTJ7</accession>
<sequence length="374" mass="40514">MILENKWIVLEDKVVFGDLILENGRIKELHKKEPRQDLPVEYVMPGFIDLHIHGSNGFDAMDPETDAVEKMALSLVKEGTTAFLPTTMTQTKENIDRALSNIADYVLNQNPNAAVVLGVHLEGPFIHKGAAGAQPLNCIIEANTTLFDHFQKVSGNQIRKVSIAPDIEGAMSLIEHLKETGVVASIAHTKANYDTVVKAIKAGATSLTHTYNAMTPLHHRDVGVVGAALLHDELNAELIYDLIHVSMPAAKILIKAKGVEGVSLITDSMRAKYMTPGIYDLGGQSVHIQNNEARLADGTLAGSILKMNDGVKNLIKTLQLSPSMASVLASLNPAKQLKLDHLMGSIEVGKLANLVILNQDYDVVHTIINGKVVL</sequence>
<reference evidence="8" key="1">
    <citation type="submission" date="2023-07" db="EMBL/GenBank/DDBJ databases">
        <title>Novel Mycoplasma species identified in domestic and wild animals.</title>
        <authorList>
            <person name="Volokhov D.V."/>
            <person name="Furtak V.A."/>
            <person name="Zagorodnyaya T.A."/>
        </authorList>
    </citation>
    <scope>NUCLEOTIDE SEQUENCE [LARGE SCALE GENOMIC DNA]</scope>
    <source>
        <strain evidence="8">92-19</strain>
    </source>
</reference>
<dbReference type="Pfam" id="PF01979">
    <property type="entry name" value="Amidohydro_1"/>
    <property type="match status" value="1"/>
</dbReference>
<keyword evidence="2" id="KW-0479">Metal-binding</keyword>
<dbReference type="InterPro" id="IPR032466">
    <property type="entry name" value="Metal_Hydrolase"/>
</dbReference>
<dbReference type="InterPro" id="IPR011059">
    <property type="entry name" value="Metal-dep_hydrolase_composite"/>
</dbReference>
<dbReference type="Gene3D" id="3.20.20.140">
    <property type="entry name" value="Metal-dependent hydrolases"/>
    <property type="match status" value="1"/>
</dbReference>
<evidence type="ECO:0000256" key="3">
    <source>
        <dbReference type="ARBA" id="ARBA00022801"/>
    </source>
</evidence>
<evidence type="ECO:0000259" key="6">
    <source>
        <dbReference type="Pfam" id="PF01979"/>
    </source>
</evidence>
<evidence type="ECO:0000313" key="8">
    <source>
        <dbReference type="Proteomes" id="UP001209076"/>
    </source>
</evidence>
<organism evidence="7 8">
    <name type="scientific">Paracholeplasma vituli</name>
    <dbReference type="NCBI Taxonomy" id="69473"/>
    <lineage>
        <taxon>Bacteria</taxon>
        <taxon>Bacillati</taxon>
        <taxon>Mycoplasmatota</taxon>
        <taxon>Mollicutes</taxon>
        <taxon>Acholeplasmatales</taxon>
        <taxon>Acholeplasmataceae</taxon>
        <taxon>Paracholeplasma</taxon>
    </lineage>
</organism>